<dbReference type="OrthoDB" id="5377001at2"/>
<dbReference type="Gene3D" id="3.40.50.720">
    <property type="entry name" value="NAD(P)-binding Rossmann-like Domain"/>
    <property type="match status" value="1"/>
</dbReference>
<dbReference type="SUPFAM" id="SSF55961">
    <property type="entry name" value="Bet v1-like"/>
    <property type="match status" value="1"/>
</dbReference>
<gene>
    <name evidence="6" type="ORF">SAMN05444581_1285</name>
</gene>
<reference evidence="6 7" key="1">
    <citation type="submission" date="2016-10" db="EMBL/GenBank/DDBJ databases">
        <authorList>
            <person name="de Groot N.N."/>
        </authorList>
    </citation>
    <scope>NUCLEOTIDE SEQUENCE [LARGE SCALE GENOMIC DNA]</scope>
    <source>
        <strain evidence="6 7">NE2</strain>
    </source>
</reference>
<dbReference type="Pfam" id="PF03364">
    <property type="entry name" value="Polyketide_cyc"/>
    <property type="match status" value="1"/>
</dbReference>
<feature type="domain" description="NAD-dependent epimerase/dehydratase" evidence="3">
    <location>
        <begin position="3"/>
        <end position="223"/>
    </location>
</feature>
<dbReference type="InterPro" id="IPR023393">
    <property type="entry name" value="START-like_dom_sf"/>
</dbReference>
<dbReference type="NCBIfam" id="TIGR01777">
    <property type="entry name" value="yfcH"/>
    <property type="match status" value="1"/>
</dbReference>
<dbReference type="Pfam" id="PF01370">
    <property type="entry name" value="Epimerase"/>
    <property type="match status" value="1"/>
</dbReference>
<protein>
    <submittedName>
        <fullName evidence="6">Uncharacterized protein</fullName>
    </submittedName>
</protein>
<proteinExistence type="inferred from homology"/>
<name>A0A1I4CTT8_9HYPH</name>
<keyword evidence="7" id="KW-1185">Reference proteome</keyword>
<organism evidence="6 7">
    <name type="scientific">Methylocapsa palsarum</name>
    <dbReference type="NCBI Taxonomy" id="1612308"/>
    <lineage>
        <taxon>Bacteria</taxon>
        <taxon>Pseudomonadati</taxon>
        <taxon>Pseudomonadota</taxon>
        <taxon>Alphaproteobacteria</taxon>
        <taxon>Hyphomicrobiales</taxon>
        <taxon>Beijerinckiaceae</taxon>
        <taxon>Methylocapsa</taxon>
    </lineage>
</organism>
<dbReference type="Proteomes" id="UP000198755">
    <property type="component" value="Unassembled WGS sequence"/>
</dbReference>
<evidence type="ECO:0000259" key="4">
    <source>
        <dbReference type="Pfam" id="PF03364"/>
    </source>
</evidence>
<dbReference type="STRING" id="1612308.SAMN05444581_1285"/>
<dbReference type="AlphaFoldDB" id="A0A1I4CTT8"/>
<comment type="similarity">
    <text evidence="1">Belongs to the ribosome association toxin RatA family.</text>
</comment>
<dbReference type="Pfam" id="PF08338">
    <property type="entry name" value="DUF1731"/>
    <property type="match status" value="1"/>
</dbReference>
<accession>A0A1I4CTT8</accession>
<comment type="similarity">
    <text evidence="2">Belongs to the NAD(P)-dependent epimerase/dehydratase family. SDR39U1 subfamily.</text>
</comment>
<dbReference type="InterPro" id="IPR010099">
    <property type="entry name" value="SDR39U1"/>
</dbReference>
<dbReference type="RefSeq" id="WP_091686370.1">
    <property type="nucleotide sequence ID" value="NZ_FOSN01000028.1"/>
</dbReference>
<evidence type="ECO:0000256" key="1">
    <source>
        <dbReference type="ARBA" id="ARBA00008918"/>
    </source>
</evidence>
<dbReference type="InterPro" id="IPR036291">
    <property type="entry name" value="NAD(P)-bd_dom_sf"/>
</dbReference>
<dbReference type="InterPro" id="IPR013549">
    <property type="entry name" value="DUF1731"/>
</dbReference>
<dbReference type="Gene3D" id="3.30.530.20">
    <property type="match status" value="1"/>
</dbReference>
<evidence type="ECO:0000259" key="5">
    <source>
        <dbReference type="Pfam" id="PF08338"/>
    </source>
</evidence>
<dbReference type="InterPro" id="IPR005031">
    <property type="entry name" value="COQ10_START"/>
</dbReference>
<sequence length="453" mass="49106">MRVLLTGGAGLIGNALGQRLVSEGHQVRVLTRSPSDARARLSFPCELAVWGETTDPPAAIFEDIDAVAHLAGASIADGRWTESRKQELVASRAATARSLARAAAGRRVSVFVSASGIGYYGDRGTEELTEASAPGGDFLARLCGDWERAAEAFPAHRIARLRFGVVLSPTGGFLRRIAPMMLRFGASQLGGGGQYLSWIHVDDAANAILYALERPEARGAYNVTAPQPVTNAAMTAALSDIFGGRHMPAAPALALRALYGELADLLLGSQRGLPARLLAEGFTFAHPEFAAAARAVYLGLGPGEMQVYREQWLPHAPDALWAFFTSEQNLEKITPPFLNFHVVGKSTPQIERGTTIDYRLKLHGLPIRWRSRIAEWCPDREFVDEQVRGPYARWRHRHAFEPLAGGRLARDTVEFALPFGFAGRAAGLGFVLSDVDKIFAYRAKTFSALYPGG</sequence>
<evidence type="ECO:0000256" key="2">
    <source>
        <dbReference type="ARBA" id="ARBA00009353"/>
    </source>
</evidence>
<feature type="domain" description="Coenzyme Q-binding protein COQ10 START" evidence="4">
    <location>
        <begin position="314"/>
        <end position="434"/>
    </location>
</feature>
<feature type="domain" description="DUF1731" evidence="5">
    <location>
        <begin position="250"/>
        <end position="295"/>
    </location>
</feature>
<evidence type="ECO:0000259" key="3">
    <source>
        <dbReference type="Pfam" id="PF01370"/>
    </source>
</evidence>
<dbReference type="SUPFAM" id="SSF51735">
    <property type="entry name" value="NAD(P)-binding Rossmann-fold domains"/>
    <property type="match status" value="1"/>
</dbReference>
<evidence type="ECO:0000313" key="6">
    <source>
        <dbReference type="EMBL" id="SFK84030.1"/>
    </source>
</evidence>
<dbReference type="PANTHER" id="PTHR11092:SF0">
    <property type="entry name" value="EPIMERASE FAMILY PROTEIN SDR39U1"/>
    <property type="match status" value="1"/>
</dbReference>
<dbReference type="InterPro" id="IPR001509">
    <property type="entry name" value="Epimerase_deHydtase"/>
</dbReference>
<dbReference type="PANTHER" id="PTHR11092">
    <property type="entry name" value="SUGAR NUCLEOTIDE EPIMERASE RELATED"/>
    <property type="match status" value="1"/>
</dbReference>
<dbReference type="EMBL" id="FOSN01000028">
    <property type="protein sequence ID" value="SFK84030.1"/>
    <property type="molecule type" value="Genomic_DNA"/>
</dbReference>
<dbReference type="CDD" id="cd07820">
    <property type="entry name" value="SRPBCC_3"/>
    <property type="match status" value="1"/>
</dbReference>
<evidence type="ECO:0000313" key="7">
    <source>
        <dbReference type="Proteomes" id="UP000198755"/>
    </source>
</evidence>